<proteinExistence type="predicted"/>
<dbReference type="EMBL" id="CP151767">
    <property type="protein sequence ID" value="WZU66280.1"/>
    <property type="molecule type" value="Genomic_DNA"/>
</dbReference>
<accession>A0AAN0M7X1</accession>
<protein>
    <submittedName>
        <fullName evidence="1">Uncharacterized protein</fullName>
    </submittedName>
</protein>
<gene>
    <name evidence="1" type="ORF">AABB31_14575</name>
</gene>
<dbReference type="RefSeq" id="WP_342075607.1">
    <property type="nucleotide sequence ID" value="NZ_CP151767.2"/>
</dbReference>
<dbReference type="KEGG" id="yrh:AABB31_14575"/>
<reference evidence="1" key="1">
    <citation type="submission" date="2024-08" db="EMBL/GenBank/DDBJ databases">
        <title>Phylogenomic analyses of a clade within the roseobacter group suggest taxonomic reassignments of species of the genera Aestuariivita, Citreicella, Loktanella, Nautella, Pelagibaca, Ruegeria, Thalassobius, Thiobacimonas and Tropicibacter, and the proposal o.</title>
        <authorList>
            <person name="Jeon C.O."/>
        </authorList>
    </citation>
    <scope>NUCLEOTIDE SEQUENCE</scope>
    <source>
        <strain evidence="1">SS1-5</strain>
    </source>
</reference>
<keyword evidence="2" id="KW-1185">Reference proteome</keyword>
<evidence type="ECO:0000313" key="1">
    <source>
        <dbReference type="EMBL" id="WZU66280.1"/>
    </source>
</evidence>
<name>A0AAN0M7X1_9RHOB</name>
<dbReference type="Proteomes" id="UP001470809">
    <property type="component" value="Chromosome"/>
</dbReference>
<dbReference type="AlphaFoldDB" id="A0AAN0M7X1"/>
<evidence type="ECO:0000313" key="2">
    <source>
        <dbReference type="Proteomes" id="UP001470809"/>
    </source>
</evidence>
<sequence length="192" mass="21990">MTKSIKELIGLNQDEECIKATSMALDQFVRSISRGVWIGAAYRKAIHLHCRQFFDGQGVEDVVERHQACNTLRGELALTFLFTIWADSDDFARAYKEELGRKAPILRLPGQEPKSTFYSKLIREFWVDTKKEEQFGNPDLAHGQRIKRIALAAYEVDLIEYDFESPIKVLYSAKPALHDFFTALMPAQMDGQ</sequence>
<organism evidence="1 2">
    <name type="scientific">Yoonia rhodophyticola</name>
    <dbReference type="NCBI Taxonomy" id="3137370"/>
    <lineage>
        <taxon>Bacteria</taxon>
        <taxon>Pseudomonadati</taxon>
        <taxon>Pseudomonadota</taxon>
        <taxon>Alphaproteobacteria</taxon>
        <taxon>Rhodobacterales</taxon>
        <taxon>Paracoccaceae</taxon>
        <taxon>Yoonia</taxon>
    </lineage>
</organism>